<gene>
    <name evidence="2" type="ORF">TELCIR_00092</name>
</gene>
<feature type="non-terminal residue" evidence="2">
    <location>
        <position position="137"/>
    </location>
</feature>
<feature type="compositionally biased region" description="Low complexity" evidence="1">
    <location>
        <begin position="19"/>
        <end position="36"/>
    </location>
</feature>
<feature type="compositionally biased region" description="Polar residues" evidence="1">
    <location>
        <begin position="63"/>
        <end position="78"/>
    </location>
</feature>
<evidence type="ECO:0000256" key="1">
    <source>
        <dbReference type="SAM" id="MobiDB-lite"/>
    </source>
</evidence>
<organism evidence="2 3">
    <name type="scientific">Teladorsagia circumcincta</name>
    <name type="common">Brown stomach worm</name>
    <name type="synonym">Ostertagia circumcincta</name>
    <dbReference type="NCBI Taxonomy" id="45464"/>
    <lineage>
        <taxon>Eukaryota</taxon>
        <taxon>Metazoa</taxon>
        <taxon>Ecdysozoa</taxon>
        <taxon>Nematoda</taxon>
        <taxon>Chromadorea</taxon>
        <taxon>Rhabditida</taxon>
        <taxon>Rhabditina</taxon>
        <taxon>Rhabditomorpha</taxon>
        <taxon>Strongyloidea</taxon>
        <taxon>Trichostrongylidae</taxon>
        <taxon>Teladorsagia</taxon>
    </lineage>
</organism>
<keyword evidence="3" id="KW-1185">Reference proteome</keyword>
<dbReference type="AlphaFoldDB" id="A0A2G9V5H5"/>
<name>A0A2G9V5H5_TELCI</name>
<dbReference type="EMBL" id="KZ344987">
    <property type="protein sequence ID" value="PIO77751.1"/>
    <property type="molecule type" value="Genomic_DNA"/>
</dbReference>
<sequence length="137" mass="14923">MKKIVKSEKPRAAENYTFSPLGRSQLSSSLSSLNTSDDGTAIGRGQSSMSSQSTDATEHGHVTASSVHTSKATRNSQTLIVHKGSRYLIHRKKNHTSTTAQFSTLLNVDSDRASGSNETFVIQHRPKRIEFFGTGEV</sequence>
<evidence type="ECO:0000313" key="3">
    <source>
        <dbReference type="Proteomes" id="UP000230423"/>
    </source>
</evidence>
<feature type="region of interest" description="Disordered" evidence="1">
    <location>
        <begin position="1"/>
        <end position="78"/>
    </location>
</feature>
<feature type="compositionally biased region" description="Basic and acidic residues" evidence="1">
    <location>
        <begin position="1"/>
        <end position="12"/>
    </location>
</feature>
<dbReference type="Proteomes" id="UP000230423">
    <property type="component" value="Unassembled WGS sequence"/>
</dbReference>
<reference evidence="2 3" key="1">
    <citation type="submission" date="2015-09" db="EMBL/GenBank/DDBJ databases">
        <title>Draft genome of the parasitic nematode Teladorsagia circumcincta isolate WARC Sus (inbred).</title>
        <authorList>
            <person name="Mitreva M."/>
        </authorList>
    </citation>
    <scope>NUCLEOTIDE SEQUENCE [LARGE SCALE GENOMIC DNA]</scope>
    <source>
        <strain evidence="2 3">S</strain>
    </source>
</reference>
<feature type="compositionally biased region" description="Polar residues" evidence="1">
    <location>
        <begin position="45"/>
        <end position="55"/>
    </location>
</feature>
<proteinExistence type="predicted"/>
<evidence type="ECO:0000313" key="2">
    <source>
        <dbReference type="EMBL" id="PIO77751.1"/>
    </source>
</evidence>
<protein>
    <submittedName>
        <fullName evidence="2">Uncharacterized protein</fullName>
    </submittedName>
</protein>
<accession>A0A2G9V5H5</accession>